<keyword evidence="2" id="KW-1185">Reference proteome</keyword>
<organism evidence="1 2">
    <name type="scientific">Pongo abelii</name>
    <name type="common">Sumatran orangutan</name>
    <name type="synonym">Pongo pygmaeus abelii</name>
    <dbReference type="NCBI Taxonomy" id="9601"/>
    <lineage>
        <taxon>Eukaryota</taxon>
        <taxon>Metazoa</taxon>
        <taxon>Chordata</taxon>
        <taxon>Craniata</taxon>
        <taxon>Vertebrata</taxon>
        <taxon>Euteleostomi</taxon>
        <taxon>Mammalia</taxon>
        <taxon>Eutheria</taxon>
        <taxon>Euarchontoglires</taxon>
        <taxon>Primates</taxon>
        <taxon>Haplorrhini</taxon>
        <taxon>Catarrhini</taxon>
        <taxon>Hominidae</taxon>
        <taxon>Pongo</taxon>
    </lineage>
</organism>
<reference evidence="1" key="2">
    <citation type="submission" date="2025-09" db="UniProtKB">
        <authorList>
            <consortium name="Ensembl"/>
        </authorList>
    </citation>
    <scope>IDENTIFICATION</scope>
</reference>
<reference evidence="1" key="1">
    <citation type="submission" date="2025-08" db="UniProtKB">
        <authorList>
            <consortium name="Ensembl"/>
        </authorList>
    </citation>
    <scope>IDENTIFICATION</scope>
</reference>
<accession>A0A8I5TET6</accession>
<dbReference type="GO" id="GO:0005634">
    <property type="term" value="C:nucleus"/>
    <property type="evidence" value="ECO:0007669"/>
    <property type="project" value="TreeGrafter"/>
</dbReference>
<dbReference type="PANTHER" id="PTHR12498">
    <property type="entry name" value="N-TERMINAL ASPARAGINE AMIDOHYDROLASE"/>
    <property type="match status" value="1"/>
</dbReference>
<evidence type="ECO:0000313" key="1">
    <source>
        <dbReference type="Ensembl" id="ENSPPYP00000034190.1"/>
    </source>
</evidence>
<dbReference type="Ensembl" id="ENSPPYT00000051661.1">
    <property type="protein sequence ID" value="ENSPPYP00000034190.1"/>
    <property type="gene ID" value="ENSPPYG00000041481.1"/>
</dbReference>
<protein>
    <submittedName>
        <fullName evidence="1">Uncharacterized protein</fullName>
    </submittedName>
</protein>
<dbReference type="Proteomes" id="UP000001595">
    <property type="component" value="Unplaced"/>
</dbReference>
<dbReference type="GO" id="GO:0006511">
    <property type="term" value="P:ubiquitin-dependent protein catabolic process"/>
    <property type="evidence" value="ECO:0007669"/>
    <property type="project" value="TreeGrafter"/>
</dbReference>
<name>A0A8I5TET6_PONAB</name>
<dbReference type="PANTHER" id="PTHR12498:SF0">
    <property type="entry name" value="PROTEIN N-TERMINAL ASPARAGINE AMIDOHYDROLASE"/>
    <property type="match status" value="1"/>
</dbReference>
<dbReference type="Pfam" id="PF14736">
    <property type="entry name" value="N_Asn_amidohyd"/>
    <property type="match status" value="1"/>
</dbReference>
<proteinExistence type="predicted"/>
<dbReference type="GO" id="GO:0008418">
    <property type="term" value="F:protein-N-terminal asparagine amidohydrolase activity"/>
    <property type="evidence" value="ECO:0007669"/>
    <property type="project" value="InterPro"/>
</dbReference>
<sequence>MNSIKSFSDHAQCGRLEVHLVGGFSDDRQLSQKLTHQLLSEFDRQEDDIHLVTLRVTGKFCHLPQSEDVGLRTVLSPVLQWAQAPAHTAVTAWPPSVPALPVVGWPSPSPCPRPPSARPQFQCSPLVSQEGGHWISEELPPVWQTGCTEKVGWEWGPILQLPVCSV</sequence>
<evidence type="ECO:0000313" key="2">
    <source>
        <dbReference type="Proteomes" id="UP000001595"/>
    </source>
</evidence>
<dbReference type="AlphaFoldDB" id="A0A8I5TET6"/>
<dbReference type="InterPro" id="IPR026750">
    <property type="entry name" value="NTAN1"/>
</dbReference>